<evidence type="ECO:0000313" key="1">
    <source>
        <dbReference type="EMBL" id="EHL79518.1"/>
    </source>
</evidence>
<dbReference type="PATRIC" id="fig|665952.3.peg.180"/>
<proteinExistence type="predicted"/>
<organism evidence="1 2">
    <name type="scientific">Bacillus smithii 7_3_47FAA</name>
    <dbReference type="NCBI Taxonomy" id="665952"/>
    <lineage>
        <taxon>Bacteria</taxon>
        <taxon>Bacillati</taxon>
        <taxon>Bacillota</taxon>
        <taxon>Bacilli</taxon>
        <taxon>Bacillales</taxon>
        <taxon>Bacillaceae</taxon>
        <taxon>Bacillus</taxon>
    </lineage>
</organism>
<sequence length="227" mass="27090">MAEITPFYEKTEECPLCKKIFTTTKIRSRFIKVASYDTDFSPVYQDSEINPIIYFVNVCPHCGYSYTEEFSRYFPPAVLNEIKEKVCSRWVYQDYGKHRSIKDGINSYKLAYYCATLKHEKNITMGGLALRTAWLYRLLKIQEEENRFLEMAVKQYEDSYSKGDFSRTKMSEIKLLYLIGELKRRLGHYKEATFYFSKVIERQKFATEPKILEMAKNQWQMIRQTME</sequence>
<dbReference type="InterPro" id="IPR018708">
    <property type="entry name" value="DUF2225"/>
</dbReference>
<keyword evidence="2" id="KW-1185">Reference proteome</keyword>
<dbReference type="AlphaFoldDB" id="G9QH11"/>
<name>G9QH11_9BACI</name>
<evidence type="ECO:0008006" key="3">
    <source>
        <dbReference type="Google" id="ProtNLM"/>
    </source>
</evidence>
<dbReference type="Proteomes" id="UP000011747">
    <property type="component" value="Unassembled WGS sequence"/>
</dbReference>
<gene>
    <name evidence="1" type="ORF">HMPREF1015_01070</name>
</gene>
<dbReference type="EMBL" id="ACWF01000007">
    <property type="protein sequence ID" value="EHL79518.1"/>
    <property type="molecule type" value="Genomic_DNA"/>
</dbReference>
<comment type="caution">
    <text evidence="1">The sequence shown here is derived from an EMBL/GenBank/DDBJ whole genome shotgun (WGS) entry which is preliminary data.</text>
</comment>
<accession>G9QH11</accession>
<dbReference type="HOGENOM" id="CLU_074582_1_0_9"/>
<dbReference type="Pfam" id="PF09986">
    <property type="entry name" value="DUF2225"/>
    <property type="match status" value="1"/>
</dbReference>
<reference evidence="1 2" key="1">
    <citation type="submission" date="2011-09" db="EMBL/GenBank/DDBJ databases">
        <title>The Genome Sequence of Bacillus smithii 7_3_47FAA.</title>
        <authorList>
            <consortium name="The Broad Institute Genome Sequencing Platform"/>
            <person name="Earl A."/>
            <person name="Ward D."/>
            <person name="Feldgarden M."/>
            <person name="Gevers D."/>
            <person name="Daigneault M."/>
            <person name="Strauss J."/>
            <person name="Allen-Vercoe E."/>
            <person name="Young S.K."/>
            <person name="Zeng Q."/>
            <person name="Gargeya S."/>
            <person name="Fitzgerald M."/>
            <person name="Haas B."/>
            <person name="Abouelleil A."/>
            <person name="Alvarado L."/>
            <person name="Arachchi H.M."/>
            <person name="Berlin A."/>
            <person name="Brown A."/>
            <person name="Chapman S.B."/>
            <person name="Chen Z."/>
            <person name="Dunbar C."/>
            <person name="Freedman E."/>
            <person name="Gearin G."/>
            <person name="Goldberg J."/>
            <person name="Griggs A."/>
            <person name="Gujja S."/>
            <person name="Heiman D."/>
            <person name="Howarth C."/>
            <person name="Larson L."/>
            <person name="Lui A."/>
            <person name="MacDonald P.J.P."/>
            <person name="Montmayeur A."/>
            <person name="Murphy C."/>
            <person name="Neiman D."/>
            <person name="Pearson M."/>
            <person name="Priest M."/>
            <person name="Roberts A."/>
            <person name="Saif S."/>
            <person name="Shea T."/>
            <person name="Shenoy N."/>
            <person name="Sisk P."/>
            <person name="Stolte C."/>
            <person name="Sykes S."/>
            <person name="Wortman J."/>
            <person name="Nusbaum C."/>
            <person name="Birren B."/>
        </authorList>
    </citation>
    <scope>NUCLEOTIDE SEQUENCE [LARGE SCALE GENOMIC DNA]</scope>
    <source>
        <strain evidence="1 2">7_3_47FAA</strain>
    </source>
</reference>
<evidence type="ECO:0000313" key="2">
    <source>
        <dbReference type="Proteomes" id="UP000011747"/>
    </source>
</evidence>
<dbReference type="RefSeq" id="WP_003352461.1">
    <property type="nucleotide sequence ID" value="NZ_JH414740.1"/>
</dbReference>
<protein>
    <recommendedName>
        <fullName evidence="3">DUF2225 domain-containing protein</fullName>
    </recommendedName>
</protein>